<name>A0ABU6NC25_9BACI</name>
<feature type="transmembrane region" description="Helical" evidence="9">
    <location>
        <begin position="468"/>
        <end position="486"/>
    </location>
</feature>
<feature type="compositionally biased region" description="Low complexity" evidence="8">
    <location>
        <begin position="284"/>
        <end position="306"/>
    </location>
</feature>
<gene>
    <name evidence="12" type="ORF">P4447_15235</name>
</gene>
<keyword evidence="13" id="KW-1185">Reference proteome</keyword>
<evidence type="ECO:0000256" key="6">
    <source>
        <dbReference type="ARBA" id="ARBA00022989"/>
    </source>
</evidence>
<accession>A0ABU6NC25</accession>
<sequence length="717" mass="78724">MKKFQRVDFLLIAILLLSFLLNFYNLKNAGSNTYYTAAVKSMMQNFHAFFYGSFDSQGFITVDKPPVALWIQTLSAKIFGLSDFSVLLPEALAGVVSVFIMYILIKPKFGRVAGLISSLVLACSPIFVAVVRTNNVDSILIVTLLAATWALVKSIEKQKVGWFILSVILVGIGFNIKMLQAYMVLPAFYLFYWIAVKTNWKKRLMHLLAATMVLAAVSLSWAIVVDSVPASKRPYIGSSQTNSVLELAFGYNGVSRLTGVNNKSPRGSAVNENKYPAQQQGITSNQGQTSSNQKQGNQSSSGNDGASNFPGMFGNDTYSPHFQSGRMGGPGNGSSGMFGTGTPSPLRLFSTELSGQISWFLPFVFFAAIGIFAESRKNKRFDLSSKFSIFWIFWLIPMMIFFSIAKFFHQYYLSMMGPAIAALVGIGWTVLWNLFKNKQGWESWLLPCSVVANFLFEALILYQNSQASMMILGTLIAGVVSLIIFIQLRREESFTLKLPMAVVLALLVIPLYWTGMTINKTGNSMTPIAGPNSSLGRMGSGQFARNMGGYGGMPPGNSYGEGASFITKQDSTSVPANAQFHTRQGRGGRPENEVNTSLLSYLKKHYDGEKYFFATDSTQSAAPYILKTDYAVMAMGGFSGSDPALTPAKLAKMAIAGEVKFFLISGRDRMGSDQNQSVTKWIQENCKEVPSREWQGNTSTNMFGGRMGGETLYVYNG</sequence>
<feature type="transmembrane region" description="Helical" evidence="9">
    <location>
        <begin position="498"/>
        <end position="515"/>
    </location>
</feature>
<dbReference type="Pfam" id="PF24878">
    <property type="entry name" value="YkcB_C"/>
    <property type="match status" value="1"/>
</dbReference>
<evidence type="ECO:0000313" key="12">
    <source>
        <dbReference type="EMBL" id="MED3563777.1"/>
    </source>
</evidence>
<evidence type="ECO:0000256" key="5">
    <source>
        <dbReference type="ARBA" id="ARBA00022692"/>
    </source>
</evidence>
<evidence type="ECO:0000256" key="4">
    <source>
        <dbReference type="ARBA" id="ARBA00022679"/>
    </source>
</evidence>
<keyword evidence="7 9" id="KW-0472">Membrane</keyword>
<feature type="transmembrane region" description="Helical" evidence="9">
    <location>
        <begin position="7"/>
        <end position="24"/>
    </location>
</feature>
<feature type="domain" description="Glycosyltransferase RgtA/B/C/D-like" evidence="10">
    <location>
        <begin position="63"/>
        <end position="221"/>
    </location>
</feature>
<evidence type="ECO:0000256" key="3">
    <source>
        <dbReference type="ARBA" id="ARBA00022676"/>
    </source>
</evidence>
<feature type="domain" description="Putative mannosyltransferase YkcA/B-like C-terminal" evidence="11">
    <location>
        <begin position="598"/>
        <end position="685"/>
    </location>
</feature>
<dbReference type="PANTHER" id="PTHR33908:SF3">
    <property type="entry name" value="UNDECAPRENYL PHOSPHATE-ALPHA-4-AMINO-4-DEOXY-L-ARABINOSE ARABINOSYL TRANSFERASE"/>
    <property type="match status" value="1"/>
</dbReference>
<evidence type="ECO:0000259" key="10">
    <source>
        <dbReference type="Pfam" id="PF13231"/>
    </source>
</evidence>
<dbReference type="EMBL" id="JARMQG010000217">
    <property type="protein sequence ID" value="MED3563777.1"/>
    <property type="molecule type" value="Genomic_DNA"/>
</dbReference>
<feature type="transmembrane region" description="Helical" evidence="9">
    <location>
        <begin position="84"/>
        <end position="105"/>
    </location>
</feature>
<evidence type="ECO:0000256" key="7">
    <source>
        <dbReference type="ARBA" id="ARBA00023136"/>
    </source>
</evidence>
<feature type="transmembrane region" description="Helical" evidence="9">
    <location>
        <begin position="182"/>
        <end position="200"/>
    </location>
</feature>
<evidence type="ECO:0000313" key="13">
    <source>
        <dbReference type="Proteomes" id="UP001330749"/>
    </source>
</evidence>
<feature type="transmembrane region" description="Helical" evidence="9">
    <location>
        <begin position="112"/>
        <end position="130"/>
    </location>
</feature>
<dbReference type="InterPro" id="IPR038731">
    <property type="entry name" value="RgtA/B/C-like"/>
</dbReference>
<dbReference type="Proteomes" id="UP001330749">
    <property type="component" value="Unassembled WGS sequence"/>
</dbReference>
<protein>
    <submittedName>
        <fullName evidence="12">Glycosyltransferase family 39 protein</fullName>
    </submittedName>
</protein>
<feature type="region of interest" description="Disordered" evidence="8">
    <location>
        <begin position="279"/>
        <end position="306"/>
    </location>
</feature>
<feature type="transmembrane region" description="Helical" evidence="9">
    <location>
        <begin position="411"/>
        <end position="432"/>
    </location>
</feature>
<keyword evidence="5 9" id="KW-0812">Transmembrane</keyword>
<dbReference type="InterPro" id="IPR056785">
    <property type="entry name" value="YkcA/B-like_C"/>
</dbReference>
<feature type="transmembrane region" description="Helical" evidence="9">
    <location>
        <begin position="159"/>
        <end position="176"/>
    </location>
</feature>
<keyword evidence="6 9" id="KW-1133">Transmembrane helix</keyword>
<keyword evidence="3" id="KW-0328">Glycosyltransferase</keyword>
<feature type="transmembrane region" description="Helical" evidence="9">
    <location>
        <begin position="136"/>
        <end position="152"/>
    </location>
</feature>
<keyword evidence="4" id="KW-0808">Transferase</keyword>
<evidence type="ECO:0000259" key="11">
    <source>
        <dbReference type="Pfam" id="PF24878"/>
    </source>
</evidence>
<comment type="subcellular location">
    <subcellularLocation>
        <location evidence="1">Cell membrane</location>
        <topology evidence="1">Multi-pass membrane protein</topology>
    </subcellularLocation>
</comment>
<evidence type="ECO:0000256" key="9">
    <source>
        <dbReference type="SAM" id="Phobius"/>
    </source>
</evidence>
<feature type="transmembrane region" description="Helical" evidence="9">
    <location>
        <begin position="357"/>
        <end position="375"/>
    </location>
</feature>
<reference evidence="12 13" key="1">
    <citation type="submission" date="2023-03" db="EMBL/GenBank/DDBJ databases">
        <title>Bacillus Genome Sequencing.</title>
        <authorList>
            <person name="Dunlap C."/>
        </authorList>
    </citation>
    <scope>NUCLEOTIDE SEQUENCE [LARGE SCALE GENOMIC DNA]</scope>
    <source>
        <strain evidence="12 13">B-14544</strain>
    </source>
</reference>
<dbReference type="InterPro" id="IPR050297">
    <property type="entry name" value="LipidA_mod_glycosyltrf_83"/>
</dbReference>
<evidence type="ECO:0000256" key="8">
    <source>
        <dbReference type="SAM" id="MobiDB-lite"/>
    </source>
</evidence>
<organism evidence="12 13">
    <name type="scientific">Bacillus xiapuensis</name>
    <dbReference type="NCBI Taxonomy" id="2014075"/>
    <lineage>
        <taxon>Bacteria</taxon>
        <taxon>Bacillati</taxon>
        <taxon>Bacillota</taxon>
        <taxon>Bacilli</taxon>
        <taxon>Bacillales</taxon>
        <taxon>Bacillaceae</taxon>
        <taxon>Bacillus</taxon>
    </lineage>
</organism>
<evidence type="ECO:0000256" key="1">
    <source>
        <dbReference type="ARBA" id="ARBA00004651"/>
    </source>
</evidence>
<keyword evidence="2" id="KW-1003">Cell membrane</keyword>
<dbReference type="PANTHER" id="PTHR33908">
    <property type="entry name" value="MANNOSYLTRANSFERASE YKCB-RELATED"/>
    <property type="match status" value="1"/>
</dbReference>
<proteinExistence type="predicted"/>
<dbReference type="RefSeq" id="WP_327968846.1">
    <property type="nucleotide sequence ID" value="NZ_JARMQG010000217.1"/>
</dbReference>
<feature type="transmembrane region" description="Helical" evidence="9">
    <location>
        <begin position="444"/>
        <end position="462"/>
    </location>
</feature>
<feature type="transmembrane region" description="Helical" evidence="9">
    <location>
        <begin position="387"/>
        <end position="405"/>
    </location>
</feature>
<evidence type="ECO:0000256" key="2">
    <source>
        <dbReference type="ARBA" id="ARBA00022475"/>
    </source>
</evidence>
<comment type="caution">
    <text evidence="12">The sequence shown here is derived from an EMBL/GenBank/DDBJ whole genome shotgun (WGS) entry which is preliminary data.</text>
</comment>
<feature type="transmembrane region" description="Helical" evidence="9">
    <location>
        <begin position="207"/>
        <end position="225"/>
    </location>
</feature>
<dbReference type="Pfam" id="PF13231">
    <property type="entry name" value="PMT_2"/>
    <property type="match status" value="1"/>
</dbReference>